<dbReference type="InterPro" id="IPR013747">
    <property type="entry name" value="ACP_syn_III_C"/>
</dbReference>
<evidence type="ECO:0000313" key="4">
    <source>
        <dbReference type="EMBL" id="MBH8573703.1"/>
    </source>
</evidence>
<organism evidence="4 5">
    <name type="scientific">Dendronalium phyllosphericum CENA369</name>
    <dbReference type="NCBI Taxonomy" id="1725256"/>
    <lineage>
        <taxon>Bacteria</taxon>
        <taxon>Bacillati</taxon>
        <taxon>Cyanobacteriota</taxon>
        <taxon>Cyanophyceae</taxon>
        <taxon>Nostocales</taxon>
        <taxon>Nostocaceae</taxon>
        <taxon>Dendronalium</taxon>
        <taxon>Dendronalium phyllosphericum</taxon>
    </lineage>
</organism>
<dbReference type="PANTHER" id="PTHR34069">
    <property type="entry name" value="3-OXOACYL-[ACYL-CARRIER-PROTEIN] SYNTHASE 3"/>
    <property type="match status" value="1"/>
</dbReference>
<reference evidence="4 5" key="1">
    <citation type="journal article" date="2021" name="Int. J. Syst. Evol. Microbiol.">
        <title>Amazonocrinis nigriterrae gen. nov., sp. nov., Atlanticothrix silvestris gen. nov., sp. nov. and Dendronalium phyllosphericum gen. nov., sp. nov., nostocacean cyanobacteria from Brazilian environments.</title>
        <authorList>
            <person name="Alvarenga D.O."/>
            <person name="Andreote A.P.D."/>
            <person name="Branco L.H.Z."/>
            <person name="Delbaje E."/>
            <person name="Cruz R.B."/>
            <person name="Varani A.M."/>
            <person name="Fiore M.F."/>
        </authorList>
    </citation>
    <scope>NUCLEOTIDE SEQUENCE [LARGE SCALE GENOMIC DNA]</scope>
    <source>
        <strain evidence="4 5">CENA369</strain>
    </source>
</reference>
<dbReference type="AlphaFoldDB" id="A0A8J7LF40"/>
<evidence type="ECO:0000256" key="2">
    <source>
        <dbReference type="ARBA" id="ARBA00023315"/>
    </source>
</evidence>
<gene>
    <name evidence="4" type="ORF">I8752_11870</name>
</gene>
<dbReference type="NCBIfam" id="NF005293">
    <property type="entry name" value="PRK06816.1"/>
    <property type="match status" value="1"/>
</dbReference>
<keyword evidence="5" id="KW-1185">Reference proteome</keyword>
<dbReference type="GO" id="GO:0044550">
    <property type="term" value="P:secondary metabolite biosynthetic process"/>
    <property type="evidence" value="ECO:0007669"/>
    <property type="project" value="TreeGrafter"/>
</dbReference>
<protein>
    <submittedName>
        <fullName evidence="4">Beta-ketoacyl-ACP synthase III</fullName>
    </submittedName>
</protein>
<dbReference type="Gene3D" id="3.40.47.10">
    <property type="match status" value="2"/>
</dbReference>
<dbReference type="InterPro" id="IPR016039">
    <property type="entry name" value="Thiolase-like"/>
</dbReference>
<dbReference type="GO" id="GO:0016746">
    <property type="term" value="F:acyltransferase activity"/>
    <property type="evidence" value="ECO:0007669"/>
    <property type="project" value="UniProtKB-KW"/>
</dbReference>
<evidence type="ECO:0000259" key="3">
    <source>
        <dbReference type="Pfam" id="PF08541"/>
    </source>
</evidence>
<comment type="caution">
    <text evidence="4">The sequence shown here is derived from an EMBL/GenBank/DDBJ whole genome shotgun (WGS) entry which is preliminary data.</text>
</comment>
<dbReference type="PANTHER" id="PTHR34069:SF2">
    <property type="entry name" value="BETA-KETOACYL-[ACYL-CARRIER-PROTEIN] SYNTHASE III"/>
    <property type="match status" value="1"/>
</dbReference>
<dbReference type="EMBL" id="JAECZA010000041">
    <property type="protein sequence ID" value="MBH8573703.1"/>
    <property type="molecule type" value="Genomic_DNA"/>
</dbReference>
<keyword evidence="2" id="KW-0012">Acyltransferase</keyword>
<feature type="domain" description="Beta-ketoacyl-[acyl-carrier-protein] synthase III C-terminal" evidence="3">
    <location>
        <begin position="290"/>
        <end position="365"/>
    </location>
</feature>
<name>A0A8J7LF40_9NOST</name>
<dbReference type="SUPFAM" id="SSF53901">
    <property type="entry name" value="Thiolase-like"/>
    <property type="match status" value="2"/>
</dbReference>
<accession>A0A8J7LF40</accession>
<keyword evidence="1" id="KW-0808">Transferase</keyword>
<evidence type="ECO:0000313" key="5">
    <source>
        <dbReference type="Proteomes" id="UP000662314"/>
    </source>
</evidence>
<proteinExistence type="predicted"/>
<evidence type="ECO:0000256" key="1">
    <source>
        <dbReference type="ARBA" id="ARBA00022679"/>
    </source>
</evidence>
<sequence>MMVTAYITGIEVVLPNKSVNNQELENVLGLINEKPSRSKNRILKNNGITSRYYAIDPQTGKPSHTNAQLTAEAVRTLSRNSHFPLEEIDCLVCGTSSPDQLIPNHALMVHGELGCPPCEVVATIGVCCSGMTAFKYGYMSVSSGLSKNAVTTGSEVASSAFRGVYFQPEIEAKIQDLEAKPIIGFEKDFLRWMLSDASAAVLITDTPRSDGISLRIEWVEIVSFANELETCMYAGAIKKADGSLQGWRAAENPQEVWQESYWALKQDVKVLGENIISYGIQKGFAQIRDKYNLKPNDITWYLPHYSSEHFKQPLYDDLVEIGFEITFDKWFTNLPYKGNTGSASIFVMLEELMSSGKLERGDRIFCLIPESARFLYAYMLLTAV</sequence>
<dbReference type="Proteomes" id="UP000662314">
    <property type="component" value="Unassembled WGS sequence"/>
</dbReference>
<dbReference type="CDD" id="cd00827">
    <property type="entry name" value="init_cond_enzymes"/>
    <property type="match status" value="1"/>
</dbReference>
<dbReference type="Pfam" id="PF08541">
    <property type="entry name" value="ACP_syn_III_C"/>
    <property type="match status" value="1"/>
</dbReference>